<accession>A0ABX3GQQ2</accession>
<dbReference type="RefSeq" id="WP_076218553.1">
    <property type="nucleotide sequence ID" value="NZ_MPVM01000002.1"/>
</dbReference>
<name>A0ABX3GQQ2_9BACL</name>
<proteinExistence type="predicted"/>
<comment type="caution">
    <text evidence="1">The sequence shown here is derived from an EMBL/GenBank/DDBJ whole genome shotgun (WGS) entry which is preliminary data.</text>
</comment>
<keyword evidence="2" id="KW-1185">Reference proteome</keyword>
<evidence type="ECO:0000313" key="1">
    <source>
        <dbReference type="EMBL" id="OMD34940.1"/>
    </source>
</evidence>
<protein>
    <submittedName>
        <fullName evidence="1">Uncharacterized protein</fullName>
    </submittedName>
</protein>
<evidence type="ECO:0000313" key="2">
    <source>
        <dbReference type="Proteomes" id="UP000187158"/>
    </source>
</evidence>
<sequence length="203" mass="23539">MLVQEIVEEIIEKIPDNTMPVVSILRKITQTRDRLLRNLSPAQKQSDVLNQAFDVTAGTFFTDLVCPPGNVTEVAIRNAIYTNQTFNDDARDWRRIPLRQFDEHEHRPYYYFVSGQIGIHPPPLYDTFYGIKIFYTAVLSPLTMNDLNSGSGFDPNFDMLLVYGVLKDVLPNNGEFHERYNQLFKEYNSATSGYERYVVKGRW</sequence>
<reference evidence="1 2" key="1">
    <citation type="submission" date="2016-11" db="EMBL/GenBank/DDBJ databases">
        <title>Paenibacillus species isolates.</title>
        <authorList>
            <person name="Beno S.M."/>
        </authorList>
    </citation>
    <scope>NUCLEOTIDE SEQUENCE [LARGE SCALE GENOMIC DNA]</scope>
    <source>
        <strain evidence="1 2">FSL H7-0433</strain>
    </source>
</reference>
<dbReference type="Pfam" id="PF24175">
    <property type="entry name" value="SU10_adaptor"/>
    <property type="match status" value="1"/>
</dbReference>
<gene>
    <name evidence="1" type="ORF">BSO21_10005</name>
</gene>
<dbReference type="InterPro" id="IPR056209">
    <property type="entry name" value="SU10_adaptor"/>
</dbReference>
<dbReference type="Proteomes" id="UP000187158">
    <property type="component" value="Unassembled WGS sequence"/>
</dbReference>
<dbReference type="EMBL" id="MPVP01000045">
    <property type="protein sequence ID" value="OMD34940.1"/>
    <property type="molecule type" value="Genomic_DNA"/>
</dbReference>
<organism evidence="1 2">
    <name type="scientific">Paenibacillus odorifer</name>
    <dbReference type="NCBI Taxonomy" id="189426"/>
    <lineage>
        <taxon>Bacteria</taxon>
        <taxon>Bacillati</taxon>
        <taxon>Bacillota</taxon>
        <taxon>Bacilli</taxon>
        <taxon>Bacillales</taxon>
        <taxon>Paenibacillaceae</taxon>
        <taxon>Paenibacillus</taxon>
    </lineage>
</organism>